<dbReference type="PANTHER" id="PTHR10996">
    <property type="entry name" value="2-HYDROXYACID DEHYDROGENASE-RELATED"/>
    <property type="match status" value="1"/>
</dbReference>
<keyword evidence="6" id="KW-1185">Reference proteome</keyword>
<dbReference type="InterPro" id="IPR006140">
    <property type="entry name" value="D-isomer_DH_NAD-bd"/>
</dbReference>
<accession>A0ABQ8UBM3</accession>
<organism evidence="5 6">
    <name type="scientific">Paratrimastix pyriformis</name>
    <dbReference type="NCBI Taxonomy" id="342808"/>
    <lineage>
        <taxon>Eukaryota</taxon>
        <taxon>Metamonada</taxon>
        <taxon>Preaxostyla</taxon>
        <taxon>Paratrimastigidae</taxon>
        <taxon>Paratrimastix</taxon>
    </lineage>
</organism>
<evidence type="ECO:0000256" key="2">
    <source>
        <dbReference type="RuleBase" id="RU003719"/>
    </source>
</evidence>
<reference evidence="5" key="1">
    <citation type="journal article" date="2022" name="bioRxiv">
        <title>Genomics of Preaxostyla Flagellates Illuminates Evolutionary Transitions and the Path Towards Mitochondrial Loss.</title>
        <authorList>
            <person name="Novak L.V.F."/>
            <person name="Treitli S.C."/>
            <person name="Pyrih J."/>
            <person name="Halakuc P."/>
            <person name="Pipaliya S.V."/>
            <person name="Vacek V."/>
            <person name="Brzon O."/>
            <person name="Soukal P."/>
            <person name="Eme L."/>
            <person name="Dacks J.B."/>
            <person name="Karnkowska A."/>
            <person name="Elias M."/>
            <person name="Hampl V."/>
        </authorList>
    </citation>
    <scope>NUCLEOTIDE SEQUENCE</scope>
    <source>
        <strain evidence="5">RCP-MX</strain>
    </source>
</reference>
<dbReference type="EMBL" id="JAPMOS010000107">
    <property type="protein sequence ID" value="KAJ4455448.1"/>
    <property type="molecule type" value="Genomic_DNA"/>
</dbReference>
<name>A0ABQ8UBM3_9EUKA</name>
<dbReference type="InterPro" id="IPR029753">
    <property type="entry name" value="D-isomer_DH_CS"/>
</dbReference>
<sequence>MEILERDPHIELRVNSEDRGCTRDELVSGFQWADGALTMLSDKIDRELLEVAPRLRVVANYAVGYNNIDLTAANERHVVVTNTPHCLAEATADLTMGLLLAVARRLVEGDGLVRAGLFKGWAPEFLLGMDLHGKTLGIIGLGEIGTCVARRARAFGMRIVYCARHEAPTASELQAERVELPELLRRSDVVSLHCPLTAETKGMLGAAQLAAMKPTAYLINTARGACIDENALIEALRTHAIAGAALDVYDGEPNVKAGFMALKNVVLAPHLGSAATETRVTMGHVAISNILAVLNGGIAPNPVN</sequence>
<comment type="caution">
    <text evidence="5">The sequence shown here is derived from an EMBL/GenBank/DDBJ whole genome shotgun (WGS) entry which is preliminary data.</text>
</comment>
<dbReference type="InterPro" id="IPR050223">
    <property type="entry name" value="D-isomer_2-hydroxyacid_DH"/>
</dbReference>
<dbReference type="Pfam" id="PF00389">
    <property type="entry name" value="2-Hacid_dh"/>
    <property type="match status" value="1"/>
</dbReference>
<feature type="domain" description="D-isomer specific 2-hydroxyacid dehydrogenase catalytic" evidence="3">
    <location>
        <begin position="3"/>
        <end position="304"/>
    </location>
</feature>
<evidence type="ECO:0000256" key="1">
    <source>
        <dbReference type="ARBA" id="ARBA00023002"/>
    </source>
</evidence>
<evidence type="ECO:0000313" key="5">
    <source>
        <dbReference type="EMBL" id="KAJ4455448.1"/>
    </source>
</evidence>
<dbReference type="InterPro" id="IPR006139">
    <property type="entry name" value="D-isomer_2_OHA_DH_cat_dom"/>
</dbReference>
<proteinExistence type="inferred from homology"/>
<feature type="domain" description="D-isomer specific 2-hydroxyacid dehydrogenase NAD-binding" evidence="4">
    <location>
        <begin position="96"/>
        <end position="272"/>
    </location>
</feature>
<evidence type="ECO:0000259" key="4">
    <source>
        <dbReference type="Pfam" id="PF02826"/>
    </source>
</evidence>
<evidence type="ECO:0000259" key="3">
    <source>
        <dbReference type="Pfam" id="PF00389"/>
    </source>
</evidence>
<dbReference type="SUPFAM" id="SSF51735">
    <property type="entry name" value="NAD(P)-binding Rossmann-fold domains"/>
    <property type="match status" value="1"/>
</dbReference>
<dbReference type="PROSITE" id="PS00670">
    <property type="entry name" value="D_2_HYDROXYACID_DH_2"/>
    <property type="match status" value="1"/>
</dbReference>
<dbReference type="Proteomes" id="UP001141327">
    <property type="component" value="Unassembled WGS sequence"/>
</dbReference>
<dbReference type="Pfam" id="PF02826">
    <property type="entry name" value="2-Hacid_dh_C"/>
    <property type="match status" value="1"/>
</dbReference>
<dbReference type="Gene3D" id="3.40.50.720">
    <property type="entry name" value="NAD(P)-binding Rossmann-like Domain"/>
    <property type="match status" value="2"/>
</dbReference>
<dbReference type="InterPro" id="IPR036291">
    <property type="entry name" value="NAD(P)-bd_dom_sf"/>
</dbReference>
<comment type="similarity">
    <text evidence="2">Belongs to the D-isomer specific 2-hydroxyacid dehydrogenase family.</text>
</comment>
<dbReference type="SUPFAM" id="SSF52283">
    <property type="entry name" value="Formate/glycerate dehydrogenase catalytic domain-like"/>
    <property type="match status" value="1"/>
</dbReference>
<protein>
    <submittedName>
        <fullName evidence="5">Glyoxylate reductase</fullName>
    </submittedName>
</protein>
<keyword evidence="1 2" id="KW-0560">Oxidoreductase</keyword>
<dbReference type="PANTHER" id="PTHR10996:SF283">
    <property type="entry name" value="GLYOXYLATE_HYDROXYPYRUVATE REDUCTASE B"/>
    <property type="match status" value="1"/>
</dbReference>
<gene>
    <name evidence="5" type="ORF">PAPYR_9595</name>
</gene>
<dbReference type="CDD" id="cd05301">
    <property type="entry name" value="GDH"/>
    <property type="match status" value="1"/>
</dbReference>
<evidence type="ECO:0000313" key="6">
    <source>
        <dbReference type="Proteomes" id="UP001141327"/>
    </source>
</evidence>